<feature type="compositionally biased region" description="Basic and acidic residues" evidence="5">
    <location>
        <begin position="75"/>
        <end position="94"/>
    </location>
</feature>
<dbReference type="OrthoDB" id="1919336at2759"/>
<dbReference type="PANTHER" id="PTHR48112:SF22">
    <property type="entry name" value="MITOCHONDRIAL TRANSCRIPTION FACTOR A, ISOFORM B"/>
    <property type="match status" value="1"/>
</dbReference>
<evidence type="ECO:0000256" key="2">
    <source>
        <dbReference type="ARBA" id="ARBA00023242"/>
    </source>
</evidence>
<keyword evidence="2 4" id="KW-0539">Nucleus</keyword>
<gene>
    <name evidence="7" type="primary">NHP6_1</name>
    <name evidence="7" type="ORF">H4R34_001551</name>
</gene>
<dbReference type="AlphaFoldDB" id="A0A9W8B9P8"/>
<feature type="domain" description="HMG box" evidence="6">
    <location>
        <begin position="28"/>
        <end position="96"/>
    </location>
</feature>
<organism evidence="7 8">
    <name type="scientific">Dimargaris verticillata</name>
    <dbReference type="NCBI Taxonomy" id="2761393"/>
    <lineage>
        <taxon>Eukaryota</taxon>
        <taxon>Fungi</taxon>
        <taxon>Fungi incertae sedis</taxon>
        <taxon>Zoopagomycota</taxon>
        <taxon>Kickxellomycotina</taxon>
        <taxon>Dimargaritomycetes</taxon>
        <taxon>Dimargaritales</taxon>
        <taxon>Dimargaritaceae</taxon>
        <taxon>Dimargaris</taxon>
    </lineage>
</organism>
<dbReference type="InterPro" id="IPR009071">
    <property type="entry name" value="HMG_box_dom"/>
</dbReference>
<name>A0A9W8B9P8_9FUNG</name>
<evidence type="ECO:0000256" key="4">
    <source>
        <dbReference type="PROSITE-ProRule" id="PRU00267"/>
    </source>
</evidence>
<dbReference type="GO" id="GO:0005634">
    <property type="term" value="C:nucleus"/>
    <property type="evidence" value="ECO:0007669"/>
    <property type="project" value="UniProtKB-UniRule"/>
</dbReference>
<comment type="caution">
    <text evidence="7">The sequence shown here is derived from an EMBL/GenBank/DDBJ whole genome shotgun (WGS) entry which is preliminary data.</text>
</comment>
<dbReference type="Pfam" id="PF00505">
    <property type="entry name" value="HMG_box"/>
    <property type="match status" value="1"/>
</dbReference>
<sequence length="107" mass="11932">MPKTKSTTRVSKRDGGRKRRAKKDPNAPKRGLSAYMFFSQDAREGVKLANPDATFGQLGKILGEKWKGMSASERSPYEKKAELDKQRYEREKEAYNASGAGDSSDAE</sequence>
<evidence type="ECO:0000313" key="8">
    <source>
        <dbReference type="Proteomes" id="UP001151582"/>
    </source>
</evidence>
<dbReference type="FunFam" id="1.10.30.10:FF:000016">
    <property type="entry name" value="FACT complex subunit SSRP1"/>
    <property type="match status" value="1"/>
</dbReference>
<feature type="region of interest" description="Disordered" evidence="5">
    <location>
        <begin position="67"/>
        <end position="107"/>
    </location>
</feature>
<dbReference type="PANTHER" id="PTHR48112">
    <property type="entry name" value="HIGH MOBILITY GROUP PROTEIN DSP1"/>
    <property type="match status" value="1"/>
</dbReference>
<evidence type="ECO:0000256" key="1">
    <source>
        <dbReference type="ARBA" id="ARBA00023125"/>
    </source>
</evidence>
<dbReference type="CDD" id="cd01390">
    <property type="entry name" value="HMG-box_NHP6-like"/>
    <property type="match status" value="1"/>
</dbReference>
<dbReference type="InterPro" id="IPR036910">
    <property type="entry name" value="HMG_box_dom_sf"/>
</dbReference>
<protein>
    <submittedName>
        <fullName evidence="7">Non-histone chromosomal protein 6</fullName>
    </submittedName>
</protein>
<dbReference type="InterPro" id="IPR050342">
    <property type="entry name" value="HMGB"/>
</dbReference>
<dbReference type="PROSITE" id="PS50118">
    <property type="entry name" value="HMG_BOX_2"/>
    <property type="match status" value="1"/>
</dbReference>
<keyword evidence="1 4" id="KW-0238">DNA-binding</keyword>
<proteinExistence type="inferred from homology"/>
<reference evidence="7" key="1">
    <citation type="submission" date="2022-07" db="EMBL/GenBank/DDBJ databases">
        <title>Phylogenomic reconstructions and comparative analyses of Kickxellomycotina fungi.</title>
        <authorList>
            <person name="Reynolds N.K."/>
            <person name="Stajich J.E."/>
            <person name="Barry K."/>
            <person name="Grigoriev I.V."/>
            <person name="Crous P."/>
            <person name="Smith M.E."/>
        </authorList>
    </citation>
    <scope>NUCLEOTIDE SEQUENCE</scope>
    <source>
        <strain evidence="7">RSA 567</strain>
    </source>
</reference>
<evidence type="ECO:0000259" key="6">
    <source>
        <dbReference type="PROSITE" id="PS50118"/>
    </source>
</evidence>
<dbReference type="SMART" id="SM00398">
    <property type="entry name" value="HMG"/>
    <property type="match status" value="1"/>
</dbReference>
<dbReference type="Proteomes" id="UP001151582">
    <property type="component" value="Unassembled WGS sequence"/>
</dbReference>
<feature type="region of interest" description="Disordered" evidence="5">
    <location>
        <begin position="1"/>
        <end position="32"/>
    </location>
</feature>
<evidence type="ECO:0000256" key="3">
    <source>
        <dbReference type="ARBA" id="ARBA00043963"/>
    </source>
</evidence>
<dbReference type="Gene3D" id="1.10.30.10">
    <property type="entry name" value="High mobility group box domain"/>
    <property type="match status" value="1"/>
</dbReference>
<evidence type="ECO:0000313" key="7">
    <source>
        <dbReference type="EMBL" id="KAJ1982985.1"/>
    </source>
</evidence>
<comment type="similarity">
    <text evidence="3">Belongs to the NHP6 family.</text>
</comment>
<dbReference type="SUPFAM" id="SSF47095">
    <property type="entry name" value="HMG-box"/>
    <property type="match status" value="1"/>
</dbReference>
<dbReference type="EMBL" id="JANBQB010000076">
    <property type="protein sequence ID" value="KAJ1982985.1"/>
    <property type="molecule type" value="Genomic_DNA"/>
</dbReference>
<keyword evidence="8" id="KW-1185">Reference proteome</keyword>
<accession>A0A9W8B9P8</accession>
<feature type="DNA-binding region" description="HMG box" evidence="4">
    <location>
        <begin position="28"/>
        <end position="96"/>
    </location>
</feature>
<evidence type="ECO:0000256" key="5">
    <source>
        <dbReference type="SAM" id="MobiDB-lite"/>
    </source>
</evidence>
<dbReference type="GO" id="GO:0003677">
    <property type="term" value="F:DNA binding"/>
    <property type="evidence" value="ECO:0007669"/>
    <property type="project" value="UniProtKB-UniRule"/>
</dbReference>